<reference evidence="1" key="1">
    <citation type="submission" date="2020-05" db="EMBL/GenBank/DDBJ databases">
        <title>Identification of trans-AT polyketide cluster in two marine bacteria, producers of a novel glutaramide-containing polyketide sesbanimide D and analogs.</title>
        <authorList>
            <person name="Kacar D."/>
            <person name="Rodriguez P."/>
            <person name="Canedo L."/>
            <person name="Gonzalez E."/>
            <person name="Galan B."/>
            <person name="De La Calle F."/>
            <person name="Garcia J.L."/>
        </authorList>
    </citation>
    <scope>NUCLEOTIDE SEQUENCE</scope>
    <source>
        <strain evidence="1">PHM038</strain>
    </source>
</reference>
<evidence type="ECO:0000313" key="2">
    <source>
        <dbReference type="Proteomes" id="UP000598467"/>
    </source>
</evidence>
<evidence type="ECO:0000313" key="1">
    <source>
        <dbReference type="EMBL" id="MBD1548554.1"/>
    </source>
</evidence>
<gene>
    <name evidence="1" type="ORF">HK439_20010</name>
</gene>
<sequence length="83" mass="8480">MIQVADMSDAGSPAVCRIVLSGLGEAVSVSQGGCNISGDSIPGMKAAFLRDGGPWALRQFPVFTEEEDTVSDAGYPAPVGCAF</sequence>
<dbReference type="AlphaFoldDB" id="A0A926NY58"/>
<organism evidence="1 2">
    <name type="scientific">Roseibium aggregatum</name>
    <dbReference type="NCBI Taxonomy" id="187304"/>
    <lineage>
        <taxon>Bacteria</taxon>
        <taxon>Pseudomonadati</taxon>
        <taxon>Pseudomonadota</taxon>
        <taxon>Alphaproteobacteria</taxon>
        <taxon>Hyphomicrobiales</taxon>
        <taxon>Stappiaceae</taxon>
        <taxon>Roseibium</taxon>
    </lineage>
</organism>
<dbReference type="EMBL" id="JABFCZ010000024">
    <property type="protein sequence ID" value="MBD1548554.1"/>
    <property type="molecule type" value="Genomic_DNA"/>
</dbReference>
<name>A0A926NY58_9HYPH</name>
<comment type="caution">
    <text evidence="1">The sequence shown here is derived from an EMBL/GenBank/DDBJ whole genome shotgun (WGS) entry which is preliminary data.</text>
</comment>
<dbReference type="Proteomes" id="UP000598467">
    <property type="component" value="Unassembled WGS sequence"/>
</dbReference>
<dbReference type="RefSeq" id="WP_190293246.1">
    <property type="nucleotide sequence ID" value="NZ_JABFCZ010000024.1"/>
</dbReference>
<proteinExistence type="predicted"/>
<accession>A0A926NY58</accession>
<protein>
    <submittedName>
        <fullName evidence="1">Uncharacterized protein</fullName>
    </submittedName>
</protein>